<dbReference type="VEuPathDB" id="TriTrypDB:LtaPh_1415251"/>
<organism evidence="2 3">
    <name type="scientific">Leishmania tarentolae</name>
    <name type="common">Sauroleishmania tarentolae</name>
    <dbReference type="NCBI Taxonomy" id="5689"/>
    <lineage>
        <taxon>Eukaryota</taxon>
        <taxon>Discoba</taxon>
        <taxon>Euglenozoa</taxon>
        <taxon>Kinetoplastea</taxon>
        <taxon>Metakinetoplastina</taxon>
        <taxon>Trypanosomatida</taxon>
        <taxon>Trypanosomatidae</taxon>
        <taxon>Leishmaniinae</taxon>
        <taxon>Leishmania</taxon>
        <taxon>lizard Leishmania</taxon>
    </lineage>
</organism>
<comment type="caution">
    <text evidence="2">The sequence shown here is derived from an EMBL/GenBank/DDBJ whole genome shotgun (WGS) entry which is preliminary data.</text>
</comment>
<keyword evidence="1" id="KW-1133">Transmembrane helix</keyword>
<dbReference type="Proteomes" id="UP000419144">
    <property type="component" value="Unassembled WGS sequence"/>
</dbReference>
<keyword evidence="1" id="KW-0812">Transmembrane</keyword>
<proteinExistence type="predicted"/>
<accession>A0A640KBX0</accession>
<evidence type="ECO:0000313" key="3">
    <source>
        <dbReference type="Proteomes" id="UP000419144"/>
    </source>
</evidence>
<keyword evidence="3" id="KW-1185">Reference proteome</keyword>
<dbReference type="EMBL" id="BLBS01000018">
    <property type="protein sequence ID" value="GET87180.1"/>
    <property type="molecule type" value="Genomic_DNA"/>
</dbReference>
<feature type="transmembrane region" description="Helical" evidence="1">
    <location>
        <begin position="16"/>
        <end position="36"/>
    </location>
</feature>
<keyword evidence="1" id="KW-0472">Membrane</keyword>
<name>A0A640KBX0_LEITA</name>
<evidence type="ECO:0000256" key="1">
    <source>
        <dbReference type="SAM" id="Phobius"/>
    </source>
</evidence>
<reference evidence="2" key="1">
    <citation type="submission" date="2019-11" db="EMBL/GenBank/DDBJ databases">
        <title>Leishmania tarentolae CDS.</title>
        <authorList>
            <person name="Goto Y."/>
            <person name="Yamagishi J."/>
        </authorList>
    </citation>
    <scope>NUCLEOTIDE SEQUENCE [LARGE SCALE GENOMIC DNA]</scope>
    <source>
        <strain evidence="2">Parrot Tar II</strain>
    </source>
</reference>
<protein>
    <submittedName>
        <fullName evidence="2">Uncharacterized protein</fullName>
    </submittedName>
</protein>
<dbReference type="AlphaFoldDB" id="A0A640KBX0"/>
<gene>
    <name evidence="2" type="ORF">LtaPh_1415251</name>
</gene>
<evidence type="ECO:0000313" key="2">
    <source>
        <dbReference type="EMBL" id="GET87180.1"/>
    </source>
</evidence>
<sequence length="162" mass="17978">MTPAPQIVLSARPSRLFIFSCATVTSVLLRFLLCCVSEDVVYGRRANDTEAVPQGVPQLGWNGTHLQLPGPLRTEPRYCVPQHNLQHCPSVQVVAIDCPSLRHRLGIPAGGEDRLQLERCPLRYWYGVVCLFTAHSAPELWKPLAGVGEHLLGYGEWLQLPS</sequence>